<evidence type="ECO:0000313" key="1">
    <source>
        <dbReference type="EMBL" id="MBX57565.1"/>
    </source>
</evidence>
<name>A0A2P2PS91_RHIMU</name>
<dbReference type="EMBL" id="GGEC01077081">
    <property type="protein sequence ID" value="MBX57565.1"/>
    <property type="molecule type" value="Transcribed_RNA"/>
</dbReference>
<accession>A0A2P2PS91</accession>
<reference evidence="1" key="1">
    <citation type="submission" date="2018-02" db="EMBL/GenBank/DDBJ databases">
        <title>Rhizophora mucronata_Transcriptome.</title>
        <authorList>
            <person name="Meera S.P."/>
            <person name="Sreeshan A."/>
            <person name="Augustine A."/>
        </authorList>
    </citation>
    <scope>NUCLEOTIDE SEQUENCE</scope>
    <source>
        <tissue evidence="1">Leaf</tissue>
    </source>
</reference>
<proteinExistence type="predicted"/>
<organism evidence="1">
    <name type="scientific">Rhizophora mucronata</name>
    <name type="common">Asiatic mangrove</name>
    <dbReference type="NCBI Taxonomy" id="61149"/>
    <lineage>
        <taxon>Eukaryota</taxon>
        <taxon>Viridiplantae</taxon>
        <taxon>Streptophyta</taxon>
        <taxon>Embryophyta</taxon>
        <taxon>Tracheophyta</taxon>
        <taxon>Spermatophyta</taxon>
        <taxon>Magnoliopsida</taxon>
        <taxon>eudicotyledons</taxon>
        <taxon>Gunneridae</taxon>
        <taxon>Pentapetalae</taxon>
        <taxon>rosids</taxon>
        <taxon>fabids</taxon>
        <taxon>Malpighiales</taxon>
        <taxon>Rhizophoraceae</taxon>
        <taxon>Rhizophora</taxon>
    </lineage>
</organism>
<protein>
    <submittedName>
        <fullName evidence="1">Uncharacterized protein</fullName>
    </submittedName>
</protein>
<sequence length="15" mass="1731">MCKLWSSKCIASPNY</sequence>